<dbReference type="SUPFAM" id="SSF56634">
    <property type="entry name" value="Heme-dependent catalase-like"/>
    <property type="match status" value="1"/>
</dbReference>
<organism evidence="1 2">
    <name type="scientific">Aureimonas phyllosphaerae</name>
    <dbReference type="NCBI Taxonomy" id="1166078"/>
    <lineage>
        <taxon>Bacteria</taxon>
        <taxon>Pseudomonadati</taxon>
        <taxon>Pseudomonadota</taxon>
        <taxon>Alphaproteobacteria</taxon>
        <taxon>Hyphomicrobiales</taxon>
        <taxon>Aurantimonadaceae</taxon>
        <taxon>Aureimonas</taxon>
    </lineage>
</organism>
<dbReference type="RefSeq" id="WP_090966451.1">
    <property type="nucleotide sequence ID" value="NZ_FOOA01000029.1"/>
</dbReference>
<comment type="caution">
    <text evidence="1">The sequence shown here is derived from an EMBL/GenBank/DDBJ whole genome shotgun (WGS) entry which is preliminary data.</text>
</comment>
<accession>A0A7W6BU98</accession>
<dbReference type="EMBL" id="JACIDO010000018">
    <property type="protein sequence ID" value="MBB3938138.1"/>
    <property type="molecule type" value="Genomic_DNA"/>
</dbReference>
<dbReference type="CDD" id="cd08152">
    <property type="entry name" value="y4iL_like"/>
    <property type="match status" value="1"/>
</dbReference>
<dbReference type="Gene3D" id="2.40.180.10">
    <property type="entry name" value="Catalase core domain"/>
    <property type="match status" value="1"/>
</dbReference>
<protein>
    <recommendedName>
        <fullName evidence="3">Catalase</fullName>
    </recommendedName>
</protein>
<gene>
    <name evidence="1" type="ORF">GGR05_004309</name>
</gene>
<dbReference type="InterPro" id="IPR020835">
    <property type="entry name" value="Catalase_sf"/>
</dbReference>
<reference evidence="1 2" key="1">
    <citation type="submission" date="2020-08" db="EMBL/GenBank/DDBJ databases">
        <title>Genomic Encyclopedia of Type Strains, Phase IV (KMG-IV): sequencing the most valuable type-strain genomes for metagenomic binning, comparative biology and taxonomic classification.</title>
        <authorList>
            <person name="Goeker M."/>
        </authorList>
    </citation>
    <scope>NUCLEOTIDE SEQUENCE [LARGE SCALE GENOMIC DNA]</scope>
    <source>
        <strain evidence="1 2">DSM 25024</strain>
    </source>
</reference>
<evidence type="ECO:0000313" key="1">
    <source>
        <dbReference type="EMBL" id="MBB3938138.1"/>
    </source>
</evidence>
<dbReference type="Proteomes" id="UP000531216">
    <property type="component" value="Unassembled WGS sequence"/>
</dbReference>
<dbReference type="PANTHER" id="PTHR36195">
    <property type="entry name" value="DOMAIN PROTEIN, PUTATIVE (AFU_ORTHOLOGUE AFUA_5G01990)-RELATED-RELATED"/>
    <property type="match status" value="1"/>
</dbReference>
<sequence length="362" mass="39678">MVRPPLPFSPDVEQPSEGEQKTIDGIIQGMTEQSETVEKREHHAVRASHAKSTALAVGMLEIPEGLPAELAQGLFARPGIHPVAVRFAQGPGERLGDRVSTHRGMSIKVFDVPGEKLPGHTTETQDFVLASGPTFPSGTAEGFLRDGTVIGKATGLPEGAKSAVSSLARNFNKALHAFGMESSKADFFGHPFSHPLAEPYYSQAPIRFGDYVAKLCAFPVSLAQDALVDWRLDPKEDEDGFRHATVAHFRANEVVFELRAQLWRDADSQPIEDASVEWPENVSPFVTVARIRLPAQDAYSAARQRYFDEAMTFRPAHSLAAHRPLGSVMRARLQVYQALSEFRHRENGIPEENPATIEAVPA</sequence>
<dbReference type="GO" id="GO:0020037">
    <property type="term" value="F:heme binding"/>
    <property type="evidence" value="ECO:0007669"/>
    <property type="project" value="InterPro"/>
</dbReference>
<evidence type="ECO:0008006" key="3">
    <source>
        <dbReference type="Google" id="ProtNLM"/>
    </source>
</evidence>
<keyword evidence="2" id="KW-1185">Reference proteome</keyword>
<evidence type="ECO:0000313" key="2">
    <source>
        <dbReference type="Proteomes" id="UP000531216"/>
    </source>
</evidence>
<dbReference type="AlphaFoldDB" id="A0A7W6BU98"/>
<dbReference type="PANTHER" id="PTHR36195:SF4">
    <property type="entry name" value="DOMAIN PROTEIN, PUTATIVE (AFU_ORTHOLOGUE AFUA_5G01990)-RELATED"/>
    <property type="match status" value="1"/>
</dbReference>
<name>A0A7W6BU98_9HYPH</name>
<dbReference type="OrthoDB" id="9765610at2"/>
<proteinExistence type="predicted"/>